<gene>
    <name evidence="1" type="ORF">RHGRI_008514</name>
</gene>
<dbReference type="EMBL" id="JACTNZ010000003">
    <property type="protein sequence ID" value="KAG5558590.1"/>
    <property type="molecule type" value="Genomic_DNA"/>
</dbReference>
<reference evidence="1" key="1">
    <citation type="submission" date="2020-08" db="EMBL/GenBank/DDBJ databases">
        <title>Plant Genome Project.</title>
        <authorList>
            <person name="Zhang R.-G."/>
        </authorList>
    </citation>
    <scope>NUCLEOTIDE SEQUENCE</scope>
    <source>
        <strain evidence="1">WSP0</strain>
        <tissue evidence="1">Leaf</tissue>
    </source>
</reference>
<name>A0AAV6L1S5_9ERIC</name>
<proteinExistence type="predicted"/>
<protein>
    <submittedName>
        <fullName evidence="1">Uncharacterized protein</fullName>
    </submittedName>
</protein>
<evidence type="ECO:0000313" key="2">
    <source>
        <dbReference type="Proteomes" id="UP000823749"/>
    </source>
</evidence>
<comment type="caution">
    <text evidence="1">The sequence shown here is derived from an EMBL/GenBank/DDBJ whole genome shotgun (WGS) entry which is preliminary data.</text>
</comment>
<accession>A0AAV6L1S5</accession>
<dbReference type="AlphaFoldDB" id="A0AAV6L1S5"/>
<evidence type="ECO:0000313" key="1">
    <source>
        <dbReference type="EMBL" id="KAG5558590.1"/>
    </source>
</evidence>
<dbReference type="Proteomes" id="UP000823749">
    <property type="component" value="Chromosome 3"/>
</dbReference>
<sequence length="78" mass="8738">MFHWTFARTLKLPLDSRQDSRCSTGLSPGLLNFPLASRQDPGCSTGLSPGLLNYHWTLARTQSHHVSHHISKSRLQAI</sequence>
<keyword evidence="2" id="KW-1185">Reference proteome</keyword>
<organism evidence="1 2">
    <name type="scientific">Rhododendron griersonianum</name>
    <dbReference type="NCBI Taxonomy" id="479676"/>
    <lineage>
        <taxon>Eukaryota</taxon>
        <taxon>Viridiplantae</taxon>
        <taxon>Streptophyta</taxon>
        <taxon>Embryophyta</taxon>
        <taxon>Tracheophyta</taxon>
        <taxon>Spermatophyta</taxon>
        <taxon>Magnoliopsida</taxon>
        <taxon>eudicotyledons</taxon>
        <taxon>Gunneridae</taxon>
        <taxon>Pentapetalae</taxon>
        <taxon>asterids</taxon>
        <taxon>Ericales</taxon>
        <taxon>Ericaceae</taxon>
        <taxon>Ericoideae</taxon>
        <taxon>Rhodoreae</taxon>
        <taxon>Rhododendron</taxon>
    </lineage>
</organism>